<keyword evidence="6" id="KW-0732">Signal</keyword>
<feature type="transmembrane region" description="Helical" evidence="5">
    <location>
        <begin position="262"/>
        <end position="287"/>
    </location>
</feature>
<comment type="subcellular location">
    <subcellularLocation>
        <location evidence="5">Cell membrane</location>
        <topology evidence="5">Multi-pass membrane protein</topology>
    </subcellularLocation>
    <subcellularLocation>
        <location evidence="1">Membrane</location>
        <topology evidence="1">Multi-pass membrane protein</topology>
    </subcellularLocation>
</comment>
<dbReference type="OrthoDB" id="9793791at2"/>
<keyword evidence="5" id="KW-1003">Cell membrane</keyword>
<evidence type="ECO:0000256" key="6">
    <source>
        <dbReference type="SAM" id="SignalP"/>
    </source>
</evidence>
<dbReference type="RefSeq" id="WP_014809596.1">
    <property type="nucleotide sequence ID" value="NC_018025.1"/>
</dbReference>
<dbReference type="eggNOG" id="COG0730">
    <property type="taxonomic scope" value="Bacteria"/>
</dbReference>
<keyword evidence="3 5" id="KW-1133">Transmembrane helix</keyword>
<feature type="transmembrane region" description="Helical" evidence="5">
    <location>
        <begin position="362"/>
        <end position="380"/>
    </location>
</feature>
<dbReference type="Pfam" id="PF01925">
    <property type="entry name" value="TauE"/>
    <property type="match status" value="1"/>
</dbReference>
<evidence type="ECO:0000256" key="4">
    <source>
        <dbReference type="ARBA" id="ARBA00023136"/>
    </source>
</evidence>
<dbReference type="InterPro" id="IPR002781">
    <property type="entry name" value="TM_pro_TauE-like"/>
</dbReference>
<dbReference type="HOGENOM" id="CLU_060708_0_0_7"/>
<dbReference type="STRING" id="706587.Desti_1740"/>
<evidence type="ECO:0000256" key="5">
    <source>
        <dbReference type="RuleBase" id="RU363041"/>
    </source>
</evidence>
<feature type="transmembrane region" description="Helical" evidence="5">
    <location>
        <begin position="330"/>
        <end position="350"/>
    </location>
</feature>
<dbReference type="PANTHER" id="PTHR43701:SF2">
    <property type="entry name" value="MEMBRANE TRANSPORTER PROTEIN YJNA-RELATED"/>
    <property type="match status" value="1"/>
</dbReference>
<comment type="similarity">
    <text evidence="5">Belongs to the 4-toluene sulfonate uptake permease (TSUP) (TC 2.A.102) family.</text>
</comment>
<feature type="transmembrane region" description="Helical" evidence="5">
    <location>
        <begin position="73"/>
        <end position="100"/>
    </location>
</feature>
<evidence type="ECO:0000256" key="2">
    <source>
        <dbReference type="ARBA" id="ARBA00022692"/>
    </source>
</evidence>
<sequence>MKHKGWVIAGLVIAVALAAVLLAASGADAGKLEDALAKTPQGTGVGQIDQNAPKGFFGIPGAPSFFLLWPILWGIWVGWIFSSVGAFGGIMAGVGHITVFGLGDYARSFKDTNPVLNKLLTDSIRTSNQYLVGLSALISSTTYYRMGRLVLPLGVCLAAGGILGAYLIPVLTAGKISLREYIGYFGITVLVIGGFLFYETTPAGQKSKKAAKAAADAFEREHMGKGGGSATNHAAAGVQVKSWGASRISFTFYGVEFSFNPIIPIIGGFVIAAISAFIGVGGGFLYVPFLTSIAGLPMYIVAGTSALAVLISMITSIFTYMFVKGIPVDLSFIGVELIGIIIGSILGPMTSKKIPDIWLKRLFVVLALYVGIGYATKGFLGKSIFPGM</sequence>
<evidence type="ECO:0000256" key="1">
    <source>
        <dbReference type="ARBA" id="ARBA00004141"/>
    </source>
</evidence>
<dbReference type="PANTHER" id="PTHR43701">
    <property type="entry name" value="MEMBRANE TRANSPORTER PROTEIN MJ0441-RELATED"/>
    <property type="match status" value="1"/>
</dbReference>
<organism evidence="7 8">
    <name type="scientific">Desulfomonile tiedjei (strain ATCC 49306 / DSM 6799 / DCB-1)</name>
    <dbReference type="NCBI Taxonomy" id="706587"/>
    <lineage>
        <taxon>Bacteria</taxon>
        <taxon>Pseudomonadati</taxon>
        <taxon>Thermodesulfobacteriota</taxon>
        <taxon>Desulfomonilia</taxon>
        <taxon>Desulfomonilales</taxon>
        <taxon>Desulfomonilaceae</taxon>
        <taxon>Desulfomonile</taxon>
    </lineage>
</organism>
<protein>
    <recommendedName>
        <fullName evidence="5">Probable membrane transporter protein</fullName>
    </recommendedName>
</protein>
<dbReference type="AlphaFoldDB" id="I4C4F9"/>
<dbReference type="GO" id="GO:0005886">
    <property type="term" value="C:plasma membrane"/>
    <property type="evidence" value="ECO:0007669"/>
    <property type="project" value="UniProtKB-SubCell"/>
</dbReference>
<dbReference type="InterPro" id="IPR051598">
    <property type="entry name" value="TSUP/Inactive_protease-like"/>
</dbReference>
<keyword evidence="8" id="KW-1185">Reference proteome</keyword>
<name>I4C4F9_DESTA</name>
<evidence type="ECO:0000313" key="8">
    <source>
        <dbReference type="Proteomes" id="UP000006055"/>
    </source>
</evidence>
<dbReference type="Proteomes" id="UP000006055">
    <property type="component" value="Chromosome"/>
</dbReference>
<proteinExistence type="inferred from homology"/>
<feature type="transmembrane region" description="Helical" evidence="5">
    <location>
        <begin position="149"/>
        <end position="169"/>
    </location>
</feature>
<keyword evidence="4 5" id="KW-0472">Membrane</keyword>
<feature type="transmembrane region" description="Helical" evidence="5">
    <location>
        <begin position="299"/>
        <end position="323"/>
    </location>
</feature>
<feature type="transmembrane region" description="Helical" evidence="5">
    <location>
        <begin position="181"/>
        <end position="198"/>
    </location>
</feature>
<evidence type="ECO:0000313" key="7">
    <source>
        <dbReference type="EMBL" id="AFM24450.1"/>
    </source>
</evidence>
<feature type="chain" id="PRO_5003686951" description="Probable membrane transporter protein" evidence="6">
    <location>
        <begin position="30"/>
        <end position="388"/>
    </location>
</feature>
<keyword evidence="2 5" id="KW-0812">Transmembrane</keyword>
<feature type="signal peptide" evidence="6">
    <location>
        <begin position="1"/>
        <end position="29"/>
    </location>
</feature>
<dbReference type="KEGG" id="dti:Desti_1740"/>
<reference evidence="8" key="1">
    <citation type="submission" date="2012-06" db="EMBL/GenBank/DDBJ databases">
        <title>Complete sequence of chromosome of Desulfomonile tiedjei DSM 6799.</title>
        <authorList>
            <person name="Lucas S."/>
            <person name="Copeland A."/>
            <person name="Lapidus A."/>
            <person name="Glavina del Rio T."/>
            <person name="Dalin E."/>
            <person name="Tice H."/>
            <person name="Bruce D."/>
            <person name="Goodwin L."/>
            <person name="Pitluck S."/>
            <person name="Peters L."/>
            <person name="Ovchinnikova G."/>
            <person name="Zeytun A."/>
            <person name="Lu M."/>
            <person name="Kyrpides N."/>
            <person name="Mavromatis K."/>
            <person name="Ivanova N."/>
            <person name="Brettin T."/>
            <person name="Detter J.C."/>
            <person name="Han C."/>
            <person name="Larimer F."/>
            <person name="Land M."/>
            <person name="Hauser L."/>
            <person name="Markowitz V."/>
            <person name="Cheng J.-F."/>
            <person name="Hugenholtz P."/>
            <person name="Woyke T."/>
            <person name="Wu D."/>
            <person name="Spring S."/>
            <person name="Schroeder M."/>
            <person name="Brambilla E."/>
            <person name="Klenk H.-P."/>
            <person name="Eisen J.A."/>
        </authorList>
    </citation>
    <scope>NUCLEOTIDE SEQUENCE [LARGE SCALE GENOMIC DNA]</scope>
    <source>
        <strain evidence="8">ATCC 49306 / DSM 6799 / DCB-1</strain>
    </source>
</reference>
<evidence type="ECO:0000256" key="3">
    <source>
        <dbReference type="ARBA" id="ARBA00022989"/>
    </source>
</evidence>
<dbReference type="EMBL" id="CP003360">
    <property type="protein sequence ID" value="AFM24450.1"/>
    <property type="molecule type" value="Genomic_DNA"/>
</dbReference>
<accession>I4C4F9</accession>
<gene>
    <name evidence="7" type="ordered locus">Desti_1740</name>
</gene>
<dbReference type="PATRIC" id="fig|706587.4.peg.1992"/>